<evidence type="ECO:0000256" key="2">
    <source>
        <dbReference type="HAMAP-Rule" id="MF_01477"/>
    </source>
</evidence>
<comment type="similarity">
    <text evidence="1 2">Belongs to the Iojap/RsfS family.</text>
</comment>
<dbReference type="RefSeq" id="WP_068998636.1">
    <property type="nucleotide sequence ID" value="NZ_MDTQ01000001.1"/>
</dbReference>
<keyword evidence="2" id="KW-0963">Cytoplasm</keyword>
<dbReference type="Proteomes" id="UP000094291">
    <property type="component" value="Unassembled WGS sequence"/>
</dbReference>
<evidence type="ECO:0000313" key="3">
    <source>
        <dbReference type="EMBL" id="ODC03957.1"/>
    </source>
</evidence>
<dbReference type="GO" id="GO:0017148">
    <property type="term" value="P:negative regulation of translation"/>
    <property type="evidence" value="ECO:0007669"/>
    <property type="project" value="UniProtKB-UniRule"/>
</dbReference>
<dbReference type="STRING" id="197479.BFW38_10810"/>
<keyword evidence="2" id="KW-0678">Repressor</keyword>
<keyword evidence="4" id="KW-1185">Reference proteome</keyword>
<comment type="caution">
    <text evidence="3">The sequence shown here is derived from an EMBL/GenBank/DDBJ whole genome shotgun (WGS) entry which is preliminary data.</text>
</comment>
<dbReference type="GO" id="GO:0042256">
    <property type="term" value="P:cytosolic ribosome assembly"/>
    <property type="evidence" value="ECO:0007669"/>
    <property type="project" value="UniProtKB-UniRule"/>
</dbReference>
<dbReference type="EMBL" id="MDTQ01000001">
    <property type="protein sequence ID" value="ODC03957.1"/>
    <property type="molecule type" value="Genomic_DNA"/>
</dbReference>
<dbReference type="GO" id="GO:0090071">
    <property type="term" value="P:negative regulation of ribosome biogenesis"/>
    <property type="evidence" value="ECO:0007669"/>
    <property type="project" value="UniProtKB-UniRule"/>
</dbReference>
<dbReference type="SUPFAM" id="SSF81301">
    <property type="entry name" value="Nucleotidyltransferase"/>
    <property type="match status" value="1"/>
</dbReference>
<comment type="subunit">
    <text evidence="2">Interacts with ribosomal protein uL14 (rplN).</text>
</comment>
<accession>A0A1E2VAE6</accession>
<evidence type="ECO:0000313" key="4">
    <source>
        <dbReference type="Proteomes" id="UP000094291"/>
    </source>
</evidence>
<dbReference type="Pfam" id="PF02410">
    <property type="entry name" value="RsfS"/>
    <property type="match status" value="1"/>
</dbReference>
<dbReference type="NCBIfam" id="TIGR00090">
    <property type="entry name" value="rsfS_iojap_ybeB"/>
    <property type="match status" value="1"/>
</dbReference>
<name>A0A1E2VAE6_9GAMM</name>
<protein>
    <recommendedName>
        <fullName evidence="2">Ribosomal silencing factor RsfS</fullName>
    </recommendedName>
</protein>
<dbReference type="InterPro" id="IPR004394">
    <property type="entry name" value="Iojap/RsfS/C7orf30"/>
</dbReference>
<evidence type="ECO:0000256" key="1">
    <source>
        <dbReference type="ARBA" id="ARBA00010574"/>
    </source>
</evidence>
<dbReference type="PANTHER" id="PTHR21043">
    <property type="entry name" value="IOJAP SUPERFAMILY ORTHOLOG"/>
    <property type="match status" value="1"/>
</dbReference>
<dbReference type="InterPro" id="IPR043519">
    <property type="entry name" value="NT_sf"/>
</dbReference>
<reference evidence="3 4" key="1">
    <citation type="submission" date="2016-08" db="EMBL/GenBank/DDBJ databases">
        <authorList>
            <person name="Seilhamer J.J."/>
        </authorList>
    </citation>
    <scope>NUCLEOTIDE SEQUENCE [LARGE SCALE GENOMIC DNA]</scope>
    <source>
        <strain evidence="3 4">PH27A</strain>
    </source>
</reference>
<dbReference type="PANTHER" id="PTHR21043:SF0">
    <property type="entry name" value="MITOCHONDRIAL ASSEMBLY OF RIBOSOMAL LARGE SUBUNIT PROTEIN 1"/>
    <property type="match status" value="1"/>
</dbReference>
<proteinExistence type="inferred from homology"/>
<comment type="function">
    <text evidence="2">Functions as a ribosomal silencing factor. Interacts with ribosomal protein uL14 (rplN), blocking formation of intersubunit bridge B8. Prevents association of the 30S and 50S ribosomal subunits and the formation of functional ribosomes, thus repressing translation.</text>
</comment>
<organism evidence="3 4">
    <name type="scientific">Terasakiispira papahanaumokuakeensis</name>
    <dbReference type="NCBI Taxonomy" id="197479"/>
    <lineage>
        <taxon>Bacteria</taxon>
        <taxon>Pseudomonadati</taxon>
        <taxon>Pseudomonadota</taxon>
        <taxon>Gammaproteobacteria</taxon>
        <taxon>Oceanospirillales</taxon>
        <taxon>Terasakiispira</taxon>
    </lineage>
</organism>
<keyword evidence="2" id="KW-0810">Translation regulation</keyword>
<sequence>MQSEEIKQVAIQALEDLKAKDIVSLDVRGHTSVTDFMVIASGTSTRQVAAMAQNVTDAFKEAGIKTLGVEGKNSAEWVLVDAGDVVVHVMLPQTREFYDLERLWGDLPRNAEDQAASS</sequence>
<gene>
    <name evidence="2" type="primary">rsfS</name>
    <name evidence="3" type="ORF">BFW38_10810</name>
</gene>
<dbReference type="HAMAP" id="MF_01477">
    <property type="entry name" value="Iojap_RsfS"/>
    <property type="match status" value="1"/>
</dbReference>
<dbReference type="GO" id="GO:0005737">
    <property type="term" value="C:cytoplasm"/>
    <property type="evidence" value="ECO:0007669"/>
    <property type="project" value="UniProtKB-SubCell"/>
</dbReference>
<dbReference type="AlphaFoldDB" id="A0A1E2VAE6"/>
<comment type="subcellular location">
    <subcellularLocation>
        <location evidence="2">Cytoplasm</location>
    </subcellularLocation>
</comment>
<dbReference type="OrthoDB" id="9793681at2"/>
<dbReference type="GO" id="GO:0043023">
    <property type="term" value="F:ribosomal large subunit binding"/>
    <property type="evidence" value="ECO:0007669"/>
    <property type="project" value="TreeGrafter"/>
</dbReference>
<dbReference type="Gene3D" id="3.30.460.10">
    <property type="entry name" value="Beta Polymerase, domain 2"/>
    <property type="match status" value="1"/>
</dbReference>